<evidence type="ECO:0000313" key="2">
    <source>
        <dbReference type="EMBL" id="CAK0854133.1"/>
    </source>
</evidence>
<accession>A0ABN9U5B3</accession>
<feature type="compositionally biased region" description="Acidic residues" evidence="1">
    <location>
        <begin position="204"/>
        <end position="221"/>
    </location>
</feature>
<evidence type="ECO:0000256" key="1">
    <source>
        <dbReference type="SAM" id="MobiDB-lite"/>
    </source>
</evidence>
<comment type="caution">
    <text evidence="2">The sequence shown here is derived from an EMBL/GenBank/DDBJ whole genome shotgun (WGS) entry which is preliminary data.</text>
</comment>
<gene>
    <name evidence="2" type="ORF">PCOR1329_LOCUS45354</name>
</gene>
<proteinExistence type="predicted"/>
<feature type="compositionally biased region" description="Basic and acidic residues" evidence="1">
    <location>
        <begin position="175"/>
        <end position="203"/>
    </location>
</feature>
<dbReference type="EMBL" id="CAUYUJ010015453">
    <property type="protein sequence ID" value="CAK0854133.1"/>
    <property type="molecule type" value="Genomic_DNA"/>
</dbReference>
<dbReference type="Proteomes" id="UP001189429">
    <property type="component" value="Unassembled WGS sequence"/>
</dbReference>
<feature type="compositionally biased region" description="Basic and acidic residues" evidence="1">
    <location>
        <begin position="117"/>
        <end position="139"/>
    </location>
</feature>
<name>A0ABN9U5B3_9DINO</name>
<keyword evidence="3" id="KW-1185">Reference proteome</keyword>
<feature type="region of interest" description="Disordered" evidence="1">
    <location>
        <begin position="117"/>
        <end position="221"/>
    </location>
</feature>
<evidence type="ECO:0000313" key="3">
    <source>
        <dbReference type="Proteomes" id="UP001189429"/>
    </source>
</evidence>
<sequence>MDQTSTSMWHTRQQRRHEAARRDFEHVCFRLQVMESSLQLLIFRVEAFSDKVGGLEKQGSPSCDRHDLADAPTRLSRSELLLFRSPLTEFQKLGSMIEHLLPQAVPSNHIREHRVPKFEATPEHKVHGAPDQPEYERSPDNNNHPRGTDDIAEANPRSDQLSVELDFDAAQIETSKGDIHGRASRAEMSDKGERAENVTKAAEEIGDEEDKEESNVTEDGK</sequence>
<protein>
    <submittedName>
        <fullName evidence="2">Uncharacterized protein</fullName>
    </submittedName>
</protein>
<organism evidence="2 3">
    <name type="scientific">Prorocentrum cordatum</name>
    <dbReference type="NCBI Taxonomy" id="2364126"/>
    <lineage>
        <taxon>Eukaryota</taxon>
        <taxon>Sar</taxon>
        <taxon>Alveolata</taxon>
        <taxon>Dinophyceae</taxon>
        <taxon>Prorocentrales</taxon>
        <taxon>Prorocentraceae</taxon>
        <taxon>Prorocentrum</taxon>
    </lineage>
</organism>
<reference evidence="2" key="1">
    <citation type="submission" date="2023-10" db="EMBL/GenBank/DDBJ databases">
        <authorList>
            <person name="Chen Y."/>
            <person name="Shah S."/>
            <person name="Dougan E. K."/>
            <person name="Thang M."/>
            <person name="Chan C."/>
        </authorList>
    </citation>
    <scope>NUCLEOTIDE SEQUENCE [LARGE SCALE GENOMIC DNA]</scope>
</reference>